<dbReference type="HOGENOM" id="CLU_000445_44_2_6"/>
<dbReference type="PATRIC" id="fig|1239307.3.peg.119"/>
<dbReference type="PANTHER" id="PTHR48094">
    <property type="entry name" value="PROTEIN/NUCLEIC ACID DEGLYCASE DJ-1-RELATED"/>
    <property type="match status" value="1"/>
</dbReference>
<dbReference type="GO" id="GO:0005737">
    <property type="term" value="C:cytoplasm"/>
    <property type="evidence" value="ECO:0007669"/>
    <property type="project" value="TreeGrafter"/>
</dbReference>
<sequence length="199" mass="21507">MSINMIGKRVAILLAQGFEEAEAIIVIDILRRLDITVEKLACQEGLELLSYHDIRIFADALLSNRANDLYDAVVIPGGPEGTVNLAANPQVAEFIRRHDAAGKLVCPLCSAAARVLGGNGLLNGRRYVCSGDLYQQVADGIYVDQKVVEDGNLLSGKGLGVAFDFAFSLASRLTGDVERADFQAEHIYYDHWRSASGPG</sequence>
<dbReference type="AlphaFoldDB" id="W0HSV4"/>
<dbReference type="Gene3D" id="3.40.50.880">
    <property type="match status" value="1"/>
</dbReference>
<dbReference type="InterPro" id="IPR029062">
    <property type="entry name" value="Class_I_gatase-like"/>
</dbReference>
<dbReference type="EMBL" id="CP006569">
    <property type="protein sequence ID" value="AHF75228.1"/>
    <property type="molecule type" value="Genomic_DNA"/>
</dbReference>
<gene>
    <name evidence="2" type="ORF">Sant_0111</name>
</gene>
<reference evidence="2 3" key="1">
    <citation type="journal article" date="2014" name="Genome Biol. Evol.">
        <title>Genome degeneration and adaptation in a nascent stage of symbiosis.</title>
        <authorList>
            <person name="Oakeson K.F."/>
            <person name="Gil R."/>
            <person name="Clayton A.L."/>
            <person name="Dunn D.M."/>
            <person name="von Niederhausern A.C."/>
            <person name="Hamil C."/>
            <person name="Aoyagi A."/>
            <person name="Duval B."/>
            <person name="Baca A."/>
            <person name="Silva F.J."/>
            <person name="Vallier A."/>
            <person name="Jackson D.G."/>
            <person name="Latorre A."/>
            <person name="Weiss R.B."/>
            <person name="Heddi A."/>
            <person name="Moya A."/>
            <person name="Dale C."/>
        </authorList>
    </citation>
    <scope>NUCLEOTIDE SEQUENCE [LARGE SCALE GENOMIC DNA]</scope>
    <source>
        <strain evidence="2 3">HS1</strain>
    </source>
</reference>
<evidence type="ECO:0000259" key="1">
    <source>
        <dbReference type="Pfam" id="PF01965"/>
    </source>
</evidence>
<organism evidence="2 3">
    <name type="scientific">Sodalis praecaptivus</name>
    <dbReference type="NCBI Taxonomy" id="1239307"/>
    <lineage>
        <taxon>Bacteria</taxon>
        <taxon>Pseudomonadati</taxon>
        <taxon>Pseudomonadota</taxon>
        <taxon>Gammaproteobacteria</taxon>
        <taxon>Enterobacterales</taxon>
        <taxon>Bruguierivoracaceae</taxon>
        <taxon>Sodalis</taxon>
    </lineage>
</organism>
<dbReference type="KEGG" id="sod:Sant_0111"/>
<accession>W0HSV4</accession>
<dbReference type="InterPro" id="IPR050325">
    <property type="entry name" value="Prot/Nucl_acid_deglycase"/>
</dbReference>
<dbReference type="PANTHER" id="PTHR48094:SF12">
    <property type="entry name" value="PARKINSON DISEASE PROTEIN 7 HOMOLOG"/>
    <property type="match status" value="1"/>
</dbReference>
<protein>
    <submittedName>
        <fullName evidence="2">ThiJ\PfpI domain-containing protein</fullName>
    </submittedName>
</protein>
<dbReference type="Pfam" id="PF01965">
    <property type="entry name" value="DJ-1_PfpI"/>
    <property type="match status" value="1"/>
</dbReference>
<name>W0HSV4_9GAMM</name>
<feature type="domain" description="DJ-1/PfpI" evidence="1">
    <location>
        <begin position="8"/>
        <end position="170"/>
    </location>
</feature>
<evidence type="ECO:0000313" key="3">
    <source>
        <dbReference type="Proteomes" id="UP000019028"/>
    </source>
</evidence>
<proteinExistence type="predicted"/>
<dbReference type="CDD" id="cd03135">
    <property type="entry name" value="GATase1_DJ-1"/>
    <property type="match status" value="1"/>
</dbReference>
<dbReference type="SUPFAM" id="SSF52317">
    <property type="entry name" value="Class I glutamine amidotransferase-like"/>
    <property type="match status" value="1"/>
</dbReference>
<evidence type="ECO:0000313" key="2">
    <source>
        <dbReference type="EMBL" id="AHF75228.1"/>
    </source>
</evidence>
<dbReference type="InterPro" id="IPR002818">
    <property type="entry name" value="DJ-1/PfpI"/>
</dbReference>
<dbReference type="FunFam" id="3.40.50.880:FF:000048">
    <property type="entry name" value="DJ-1 family protein"/>
    <property type="match status" value="1"/>
</dbReference>
<keyword evidence="3" id="KW-1185">Reference proteome</keyword>
<dbReference type="Proteomes" id="UP000019028">
    <property type="component" value="Chromosome"/>
</dbReference>